<keyword evidence="3" id="KW-1185">Reference proteome</keyword>
<comment type="caution">
    <text evidence="2">The sequence shown here is derived from an EMBL/GenBank/DDBJ whole genome shotgun (WGS) entry which is preliminary data.</text>
</comment>
<accession>A0A9J6E324</accession>
<sequence>MAGKLGLVPSEEDEAVFGQWRRATHELTSCLKKTSLCVSCTSTKASVHRFKFESLAIITCCDFSWSVLHLEVTCTCASMLKAKEKSYTRKKASLQTKAIFRDFEFQAGSQPSTSEGIGNFEQCGSACGTLRTCSNTCRASECASICVPGADENTAATSAATQADWCSSAPPEGSSPCVTESGSMNTSPTKCSPCSSRGASHTEPEGSPMQLSDVPSPVSGVPEVPVCSSSTDALSKHKDFVVSLRSWAIKETVTHTALSALLKILKVSTFDSSSLPRDARTLLATPRDTQRAPVVSSMVPGHCCHFGLQKSLENALSKARYEGSHVSLAFNIDGLPISKSSTMQLWPIQCMIRGDQRIPPFVVGIFAGQGKPASANEFLNKLVSDLQQLLSQGMIFHGHLIDVSLKCFVLDAPARSFVFQIKGHTGYSGCPKCTAEGTYRNSRLSFPTTSSTLRTDDSFRRQIDSDHHRGTSVLTSLPIDCVTSAPLDYMHLLCLGITKKLLNAWLSGPLDITPWACKAQTFLSP</sequence>
<dbReference type="EMBL" id="JABSTU010000006">
    <property type="protein sequence ID" value="KAH8028541.1"/>
    <property type="molecule type" value="Genomic_DNA"/>
</dbReference>
<organism evidence="2 3">
    <name type="scientific">Rhipicephalus microplus</name>
    <name type="common">Cattle tick</name>
    <name type="synonym">Boophilus microplus</name>
    <dbReference type="NCBI Taxonomy" id="6941"/>
    <lineage>
        <taxon>Eukaryota</taxon>
        <taxon>Metazoa</taxon>
        <taxon>Ecdysozoa</taxon>
        <taxon>Arthropoda</taxon>
        <taxon>Chelicerata</taxon>
        <taxon>Arachnida</taxon>
        <taxon>Acari</taxon>
        <taxon>Parasitiformes</taxon>
        <taxon>Ixodida</taxon>
        <taxon>Ixodoidea</taxon>
        <taxon>Ixodidae</taxon>
        <taxon>Rhipicephalinae</taxon>
        <taxon>Rhipicephalus</taxon>
        <taxon>Boophilus</taxon>
    </lineage>
</organism>
<reference evidence="2" key="2">
    <citation type="submission" date="2021-09" db="EMBL/GenBank/DDBJ databases">
        <authorList>
            <person name="Jia N."/>
            <person name="Wang J."/>
            <person name="Shi W."/>
            <person name="Du L."/>
            <person name="Sun Y."/>
            <person name="Zhan W."/>
            <person name="Jiang J."/>
            <person name="Wang Q."/>
            <person name="Zhang B."/>
            <person name="Ji P."/>
            <person name="Sakyi L.B."/>
            <person name="Cui X."/>
            <person name="Yuan T."/>
            <person name="Jiang B."/>
            <person name="Yang W."/>
            <person name="Lam T.T.-Y."/>
            <person name="Chang Q."/>
            <person name="Ding S."/>
            <person name="Wang X."/>
            <person name="Zhu J."/>
            <person name="Ruan X."/>
            <person name="Zhao L."/>
            <person name="Wei J."/>
            <person name="Que T."/>
            <person name="Du C."/>
            <person name="Cheng J."/>
            <person name="Dai P."/>
            <person name="Han X."/>
            <person name="Huang E."/>
            <person name="Gao Y."/>
            <person name="Liu J."/>
            <person name="Shao H."/>
            <person name="Ye R."/>
            <person name="Li L."/>
            <person name="Wei W."/>
            <person name="Wang X."/>
            <person name="Wang C."/>
            <person name="Huo Q."/>
            <person name="Li W."/>
            <person name="Guo W."/>
            <person name="Chen H."/>
            <person name="Chen S."/>
            <person name="Zhou L."/>
            <person name="Zhou L."/>
            <person name="Ni X."/>
            <person name="Tian J."/>
            <person name="Zhou Y."/>
            <person name="Sheng Y."/>
            <person name="Liu T."/>
            <person name="Pan Y."/>
            <person name="Xia L."/>
            <person name="Li J."/>
            <person name="Zhao F."/>
            <person name="Cao W."/>
        </authorList>
    </citation>
    <scope>NUCLEOTIDE SEQUENCE</scope>
    <source>
        <strain evidence="2">Rmic-2018</strain>
        <tissue evidence="2">Larvae</tissue>
    </source>
</reference>
<protein>
    <submittedName>
        <fullName evidence="2">Uncharacterized protein</fullName>
    </submittedName>
</protein>
<gene>
    <name evidence="2" type="ORF">HPB51_017667</name>
</gene>
<feature type="region of interest" description="Disordered" evidence="1">
    <location>
        <begin position="177"/>
        <end position="222"/>
    </location>
</feature>
<name>A0A9J6E324_RHIMP</name>
<dbReference type="VEuPathDB" id="VectorBase:LOC119166667"/>
<evidence type="ECO:0000256" key="1">
    <source>
        <dbReference type="SAM" id="MobiDB-lite"/>
    </source>
</evidence>
<evidence type="ECO:0000313" key="3">
    <source>
        <dbReference type="Proteomes" id="UP000821866"/>
    </source>
</evidence>
<evidence type="ECO:0000313" key="2">
    <source>
        <dbReference type="EMBL" id="KAH8028541.1"/>
    </source>
</evidence>
<feature type="compositionally biased region" description="Low complexity" evidence="1">
    <location>
        <begin position="212"/>
        <end position="222"/>
    </location>
</feature>
<dbReference type="PANTHER" id="PTHR33053:SF24">
    <property type="entry name" value="TRANSPOSASE DOMAIN-CONTAINING PROTEIN"/>
    <property type="match status" value="1"/>
</dbReference>
<dbReference type="Proteomes" id="UP000821866">
    <property type="component" value="Chromosome 4"/>
</dbReference>
<feature type="compositionally biased region" description="Polar residues" evidence="1">
    <location>
        <begin position="177"/>
        <end position="199"/>
    </location>
</feature>
<proteinExistence type="predicted"/>
<dbReference type="PANTHER" id="PTHR33053">
    <property type="entry name" value="PROTEIN, PUTATIVE-RELATED"/>
    <property type="match status" value="1"/>
</dbReference>
<dbReference type="AlphaFoldDB" id="A0A9J6E324"/>
<reference evidence="2" key="1">
    <citation type="journal article" date="2020" name="Cell">
        <title>Large-Scale Comparative Analyses of Tick Genomes Elucidate Their Genetic Diversity and Vector Capacities.</title>
        <authorList>
            <consortium name="Tick Genome and Microbiome Consortium (TIGMIC)"/>
            <person name="Jia N."/>
            <person name="Wang J."/>
            <person name="Shi W."/>
            <person name="Du L."/>
            <person name="Sun Y."/>
            <person name="Zhan W."/>
            <person name="Jiang J.F."/>
            <person name="Wang Q."/>
            <person name="Zhang B."/>
            <person name="Ji P."/>
            <person name="Bell-Sakyi L."/>
            <person name="Cui X.M."/>
            <person name="Yuan T.T."/>
            <person name="Jiang B.G."/>
            <person name="Yang W.F."/>
            <person name="Lam T.T."/>
            <person name="Chang Q.C."/>
            <person name="Ding S.J."/>
            <person name="Wang X.J."/>
            <person name="Zhu J.G."/>
            <person name="Ruan X.D."/>
            <person name="Zhao L."/>
            <person name="Wei J.T."/>
            <person name="Ye R.Z."/>
            <person name="Que T.C."/>
            <person name="Du C.H."/>
            <person name="Zhou Y.H."/>
            <person name="Cheng J.X."/>
            <person name="Dai P.F."/>
            <person name="Guo W.B."/>
            <person name="Han X.H."/>
            <person name="Huang E.J."/>
            <person name="Li L.F."/>
            <person name="Wei W."/>
            <person name="Gao Y.C."/>
            <person name="Liu J.Z."/>
            <person name="Shao H.Z."/>
            <person name="Wang X."/>
            <person name="Wang C.C."/>
            <person name="Yang T.C."/>
            <person name="Huo Q.B."/>
            <person name="Li W."/>
            <person name="Chen H.Y."/>
            <person name="Chen S.E."/>
            <person name="Zhou L.G."/>
            <person name="Ni X.B."/>
            <person name="Tian J.H."/>
            <person name="Sheng Y."/>
            <person name="Liu T."/>
            <person name="Pan Y.S."/>
            <person name="Xia L.Y."/>
            <person name="Li J."/>
            <person name="Zhao F."/>
            <person name="Cao W.C."/>
        </authorList>
    </citation>
    <scope>NUCLEOTIDE SEQUENCE</scope>
    <source>
        <strain evidence="2">Rmic-2018</strain>
    </source>
</reference>